<accession>X0YFS2</accession>
<gene>
    <name evidence="1" type="ORF">S01H1_81905</name>
</gene>
<feature type="non-terminal residue" evidence="1">
    <location>
        <position position="77"/>
    </location>
</feature>
<comment type="caution">
    <text evidence="1">The sequence shown here is derived from an EMBL/GenBank/DDBJ whole genome shotgun (WGS) entry which is preliminary data.</text>
</comment>
<organism evidence="1">
    <name type="scientific">marine sediment metagenome</name>
    <dbReference type="NCBI Taxonomy" id="412755"/>
    <lineage>
        <taxon>unclassified sequences</taxon>
        <taxon>metagenomes</taxon>
        <taxon>ecological metagenomes</taxon>
    </lineage>
</organism>
<reference evidence="1" key="1">
    <citation type="journal article" date="2014" name="Front. Microbiol.">
        <title>High frequency of phylogenetically diverse reductive dehalogenase-homologous genes in deep subseafloor sedimentary metagenomes.</title>
        <authorList>
            <person name="Kawai M."/>
            <person name="Futagami T."/>
            <person name="Toyoda A."/>
            <person name="Takaki Y."/>
            <person name="Nishi S."/>
            <person name="Hori S."/>
            <person name="Arai W."/>
            <person name="Tsubouchi T."/>
            <person name="Morono Y."/>
            <person name="Uchiyama I."/>
            <person name="Ito T."/>
            <person name="Fujiyama A."/>
            <person name="Inagaki F."/>
            <person name="Takami H."/>
        </authorList>
    </citation>
    <scope>NUCLEOTIDE SEQUENCE</scope>
    <source>
        <strain evidence="1">Expedition CK06-06</strain>
    </source>
</reference>
<proteinExistence type="predicted"/>
<name>X0YFS2_9ZZZZ</name>
<dbReference type="AlphaFoldDB" id="X0YFS2"/>
<evidence type="ECO:0000313" key="1">
    <source>
        <dbReference type="EMBL" id="GAG46052.1"/>
    </source>
</evidence>
<dbReference type="EMBL" id="BARS01055476">
    <property type="protein sequence ID" value="GAG46052.1"/>
    <property type="molecule type" value="Genomic_DNA"/>
</dbReference>
<protein>
    <submittedName>
        <fullName evidence="1">Uncharacterized protein</fullName>
    </submittedName>
</protein>
<sequence>MINAAANYYIPAGIPCFSFYIDHGRTAWEYITDWLLDVVEAMTTRGTFLEPIPRSGYPAIVQIKGSNGSGKTTIVKQ</sequence>